<dbReference type="InterPro" id="IPR011042">
    <property type="entry name" value="6-blade_b-propeller_TolB-like"/>
</dbReference>
<dbReference type="GeneID" id="17350654"/>
<dbReference type="Gene3D" id="2.120.10.30">
    <property type="entry name" value="TolB, C-terminal domain"/>
    <property type="match status" value="1"/>
</dbReference>
<dbReference type="SUPFAM" id="SSF50952">
    <property type="entry name" value="Soluble quinoprotein glucose dehydrogenase"/>
    <property type="match status" value="1"/>
</dbReference>
<dbReference type="EMBL" id="GL433866">
    <property type="protein sequence ID" value="EFN51270.1"/>
    <property type="molecule type" value="Genomic_DNA"/>
</dbReference>
<feature type="signal peptide" evidence="1">
    <location>
        <begin position="1"/>
        <end position="30"/>
    </location>
</feature>
<dbReference type="InterPro" id="IPR011041">
    <property type="entry name" value="Quinoprot_gluc/sorb_DH_b-prop"/>
</dbReference>
<dbReference type="Proteomes" id="UP000008141">
    <property type="component" value="Unassembled WGS sequence"/>
</dbReference>
<dbReference type="Pfam" id="PF22807">
    <property type="entry name" value="TrAA12"/>
    <property type="match status" value="1"/>
</dbReference>
<dbReference type="AlphaFoldDB" id="E1ZSA3"/>
<evidence type="ECO:0000256" key="1">
    <source>
        <dbReference type="SAM" id="SignalP"/>
    </source>
</evidence>
<gene>
    <name evidence="3" type="ORF">CHLNCDRAFT_55227</name>
</gene>
<reference evidence="3 4" key="1">
    <citation type="journal article" date="2010" name="Plant Cell">
        <title>The Chlorella variabilis NC64A genome reveals adaptation to photosymbiosis, coevolution with viruses, and cryptic sex.</title>
        <authorList>
            <person name="Blanc G."/>
            <person name="Duncan G."/>
            <person name="Agarkova I."/>
            <person name="Borodovsky M."/>
            <person name="Gurnon J."/>
            <person name="Kuo A."/>
            <person name="Lindquist E."/>
            <person name="Lucas S."/>
            <person name="Pangilinan J."/>
            <person name="Polle J."/>
            <person name="Salamov A."/>
            <person name="Terry A."/>
            <person name="Yamada T."/>
            <person name="Dunigan D.D."/>
            <person name="Grigoriev I.V."/>
            <person name="Claverie J.M."/>
            <person name="Van Etten J.L."/>
        </authorList>
    </citation>
    <scope>NUCLEOTIDE SEQUENCE [LARGE SCALE GENOMIC DNA]</scope>
    <source>
        <strain evidence="3 4">NC64A</strain>
    </source>
</reference>
<dbReference type="InParanoid" id="E1ZSA3"/>
<dbReference type="InterPro" id="IPR054539">
    <property type="entry name" value="Beta-prop_PDH"/>
</dbReference>
<name>E1ZSA3_CHLVA</name>
<dbReference type="OrthoDB" id="507128at2759"/>
<dbReference type="eggNOG" id="ENOG502SUY9">
    <property type="taxonomic scope" value="Eukaryota"/>
</dbReference>
<evidence type="ECO:0000313" key="4">
    <source>
        <dbReference type="Proteomes" id="UP000008141"/>
    </source>
</evidence>
<organism evidence="4">
    <name type="scientific">Chlorella variabilis</name>
    <name type="common">Green alga</name>
    <dbReference type="NCBI Taxonomy" id="554065"/>
    <lineage>
        <taxon>Eukaryota</taxon>
        <taxon>Viridiplantae</taxon>
        <taxon>Chlorophyta</taxon>
        <taxon>core chlorophytes</taxon>
        <taxon>Trebouxiophyceae</taxon>
        <taxon>Chlorellales</taxon>
        <taxon>Chlorellaceae</taxon>
        <taxon>Chlorella clade</taxon>
        <taxon>Chlorella</taxon>
    </lineage>
</organism>
<evidence type="ECO:0000259" key="2">
    <source>
        <dbReference type="Pfam" id="PF22807"/>
    </source>
</evidence>
<protein>
    <recommendedName>
        <fullName evidence="2">Pyrroloquinoline quinone-dependent pyranose dehydrogenase beta-propeller domain-containing protein</fullName>
    </recommendedName>
</protein>
<proteinExistence type="predicted"/>
<keyword evidence="4" id="KW-1185">Reference proteome</keyword>
<keyword evidence="1" id="KW-0732">Signal</keyword>
<feature type="chain" id="PRO_5003156472" description="Pyrroloquinoline quinone-dependent pyranose dehydrogenase beta-propeller domain-containing protein" evidence="1">
    <location>
        <begin position="31"/>
        <end position="635"/>
    </location>
</feature>
<dbReference type="RefSeq" id="XP_005843372.1">
    <property type="nucleotide sequence ID" value="XM_005843310.1"/>
</dbReference>
<feature type="domain" description="Pyrroloquinoline quinone-dependent pyranose dehydrogenase beta-propeller" evidence="2">
    <location>
        <begin position="271"/>
        <end position="448"/>
    </location>
</feature>
<dbReference type="KEGG" id="cvr:CHLNCDRAFT_55227"/>
<accession>E1ZSA3</accession>
<sequence>MPAPLPPNSTLLRGLLPLLVLLALPTASWEHGTAGRALLQSAAPPPPPPRSTQGLPLDAIQLPPGFSIELYSDDRFPARFLDVAEAGNATVVFVSSTKSVVTALVDRGGSAPVQACTLLDGQDGPNGIAYDPSARSLYVAEVRAITRHDNALASALAGCDRSLLRSSAVANASLLPPQASHSSRALAIGPADGLLYYTVAAPFNVDVCRDPYCTIHRIAKNGSGHGIFARGIRNAAGFDWVQGRLMFAGMERDRMGNDLPDDILGLADPATPGVDYGWPYCHWVGDGPPELREPGPGRIIPDPTVFPPGVGPSVDVLTQRCKEVAVPPVQALGPHVAPLGVLYWTPPVTAAEADGASSGQRQQWPAQYDGGVFVGEHGSWDRDVPIGYRIAHVQLSEDGRTAVGHSIFAEGWLGSDGKKWGRPVGLARLPDGSMLVADDKANTVYRISYDGTAGGAGAASSPSPPPPTPVATRWSLDVKFGGKMEAVMLLQEWVSTVGAAAGLTPANTSLGTGSIGAPESTLELEVSFSSLGELEEFWSSIPQAQHKAWGQRMQQFIVHGSPQWQHHPWQRRLPAAYAPAAAACPAAEAAEAAAAAEQAAWWYRAWRRLESMLQRPTFQLRCPPRSSRRPAGCQW</sequence>
<evidence type="ECO:0000313" key="3">
    <source>
        <dbReference type="EMBL" id="EFN51270.1"/>
    </source>
</evidence>